<reference evidence="3" key="1">
    <citation type="submission" date="2022-11" db="UniProtKB">
        <authorList>
            <consortium name="WormBaseParasite"/>
        </authorList>
    </citation>
    <scope>IDENTIFICATION</scope>
</reference>
<keyword evidence="1" id="KW-1133">Transmembrane helix</keyword>
<evidence type="ECO:0000313" key="3">
    <source>
        <dbReference type="WBParaSite" id="jg3576"/>
    </source>
</evidence>
<sequence length="156" mass="17642">MSHSSQVPSEISSESGSDEQQLVNNQTTNYFQPKTYTVNDFHKLVEGINTQIKMDHHQIMQRISVLEKKQGPEKLSSSVLLDNYCAFCGWTSRSTEKTTVTWICWMASLIGVVVFFVAIIIAIMYLGRCCWKCAGWGASKHGHCTLKSQQQELLYA</sequence>
<feature type="transmembrane region" description="Helical" evidence="1">
    <location>
        <begin position="102"/>
        <end position="126"/>
    </location>
</feature>
<accession>A0A915E776</accession>
<evidence type="ECO:0000313" key="2">
    <source>
        <dbReference type="Proteomes" id="UP000887574"/>
    </source>
</evidence>
<proteinExistence type="predicted"/>
<dbReference type="AlphaFoldDB" id="A0A915E776"/>
<dbReference type="Proteomes" id="UP000887574">
    <property type="component" value="Unplaced"/>
</dbReference>
<organism evidence="2 3">
    <name type="scientific">Ditylenchus dipsaci</name>
    <dbReference type="NCBI Taxonomy" id="166011"/>
    <lineage>
        <taxon>Eukaryota</taxon>
        <taxon>Metazoa</taxon>
        <taxon>Ecdysozoa</taxon>
        <taxon>Nematoda</taxon>
        <taxon>Chromadorea</taxon>
        <taxon>Rhabditida</taxon>
        <taxon>Tylenchina</taxon>
        <taxon>Tylenchomorpha</taxon>
        <taxon>Sphaerularioidea</taxon>
        <taxon>Anguinidae</taxon>
        <taxon>Anguininae</taxon>
        <taxon>Ditylenchus</taxon>
    </lineage>
</organism>
<keyword evidence="1" id="KW-0472">Membrane</keyword>
<evidence type="ECO:0000256" key="1">
    <source>
        <dbReference type="SAM" id="Phobius"/>
    </source>
</evidence>
<keyword evidence="2" id="KW-1185">Reference proteome</keyword>
<dbReference type="WBParaSite" id="jg3576">
    <property type="protein sequence ID" value="jg3576"/>
    <property type="gene ID" value="jg3576"/>
</dbReference>
<keyword evidence="1" id="KW-0812">Transmembrane</keyword>
<protein>
    <submittedName>
        <fullName evidence="3">LITAF domain-containing protein</fullName>
    </submittedName>
</protein>
<name>A0A915E776_9BILA</name>